<proteinExistence type="predicted"/>
<dbReference type="EMBL" id="PKSL01000026">
    <property type="protein sequence ID" value="POW13210.1"/>
    <property type="molecule type" value="Genomic_DNA"/>
</dbReference>
<dbReference type="VEuPathDB" id="FungiDB:PSTT_03924"/>
<dbReference type="GO" id="GO:0046872">
    <property type="term" value="F:metal ion binding"/>
    <property type="evidence" value="ECO:0007669"/>
    <property type="project" value="InterPro"/>
</dbReference>
<gene>
    <name evidence="2" type="ORF">PSTT_03924</name>
</gene>
<dbReference type="Proteomes" id="UP000239156">
    <property type="component" value="Unassembled WGS sequence"/>
</dbReference>
<name>A0A2S4VUQ3_9BASI</name>
<feature type="signal peptide" evidence="1">
    <location>
        <begin position="1"/>
        <end position="21"/>
    </location>
</feature>
<accession>A0A2S4VUQ3</accession>
<organism evidence="2 3">
    <name type="scientific">Puccinia striiformis</name>
    <dbReference type="NCBI Taxonomy" id="27350"/>
    <lineage>
        <taxon>Eukaryota</taxon>
        <taxon>Fungi</taxon>
        <taxon>Dikarya</taxon>
        <taxon>Basidiomycota</taxon>
        <taxon>Pucciniomycotina</taxon>
        <taxon>Pucciniomycetes</taxon>
        <taxon>Pucciniales</taxon>
        <taxon>Pucciniaceae</taxon>
        <taxon>Puccinia</taxon>
    </lineage>
</organism>
<reference evidence="2" key="1">
    <citation type="submission" date="2017-12" db="EMBL/GenBank/DDBJ databases">
        <title>Gene loss provides genomic basis for host adaptation in cereal stripe rust fungi.</title>
        <authorList>
            <person name="Xia C."/>
        </authorList>
    </citation>
    <scope>NUCLEOTIDE SEQUENCE [LARGE SCALE GENOMIC DNA]</scope>
    <source>
        <strain evidence="2">93-210</strain>
    </source>
</reference>
<dbReference type="Gene3D" id="2.60.40.200">
    <property type="entry name" value="Superoxide dismutase, copper/zinc binding domain"/>
    <property type="match status" value="1"/>
</dbReference>
<evidence type="ECO:0000256" key="1">
    <source>
        <dbReference type="SAM" id="SignalP"/>
    </source>
</evidence>
<sequence length="187" mass="20184">MAHTVSVFILCSLLLLGHAFALSNTPNKLRNKATEATLGGIARIHGNLNVSGLFQFSAPEESDWVNMVISMRGLLQFNQTDGFSYHVALAKDPKQCQPASLSARDGNLPGLVDVFTLRINDNAIELTGPNSIIGRSIVIHGPNMTRIACGESFLPALSNLGYLAQKSDHFQIRGFIRTSAGPSTQFC</sequence>
<dbReference type="GO" id="GO:0006801">
    <property type="term" value="P:superoxide metabolic process"/>
    <property type="evidence" value="ECO:0007669"/>
    <property type="project" value="InterPro"/>
</dbReference>
<evidence type="ECO:0000313" key="2">
    <source>
        <dbReference type="EMBL" id="POW13210.1"/>
    </source>
</evidence>
<dbReference type="SUPFAM" id="SSF49329">
    <property type="entry name" value="Cu,Zn superoxide dismutase-like"/>
    <property type="match status" value="1"/>
</dbReference>
<evidence type="ECO:0000313" key="3">
    <source>
        <dbReference type="Proteomes" id="UP000239156"/>
    </source>
</evidence>
<keyword evidence="1" id="KW-0732">Signal</keyword>
<evidence type="ECO:0008006" key="4">
    <source>
        <dbReference type="Google" id="ProtNLM"/>
    </source>
</evidence>
<keyword evidence="3" id="KW-1185">Reference proteome</keyword>
<protein>
    <recommendedName>
        <fullName evidence="4">Superoxide dismutase copper/zinc binding domain-containing protein</fullName>
    </recommendedName>
</protein>
<feature type="chain" id="PRO_5015664751" description="Superoxide dismutase copper/zinc binding domain-containing protein" evidence="1">
    <location>
        <begin position="22"/>
        <end position="187"/>
    </location>
</feature>
<dbReference type="InterPro" id="IPR036423">
    <property type="entry name" value="SOD-like_Cu/Zn_dom_sf"/>
</dbReference>
<dbReference type="AlphaFoldDB" id="A0A2S4VUQ3"/>
<dbReference type="VEuPathDB" id="FungiDB:PSHT_11379"/>
<comment type="caution">
    <text evidence="2">The sequence shown here is derived from an EMBL/GenBank/DDBJ whole genome shotgun (WGS) entry which is preliminary data.</text>
</comment>
<feature type="non-terminal residue" evidence="2">
    <location>
        <position position="187"/>
    </location>
</feature>